<dbReference type="RefSeq" id="WP_014705109.1">
    <property type="nucleotide sequence ID" value="NC_017856.1"/>
</dbReference>
<protein>
    <submittedName>
        <fullName evidence="1">Uncharacterized protein</fullName>
    </submittedName>
</protein>
<dbReference type="AlphaFoldDB" id="I1YL98"/>
<dbReference type="EMBL" id="CP003380">
    <property type="protein sequence ID" value="AFJ03691.1"/>
    <property type="molecule type" value="Genomic_DNA"/>
</dbReference>
<dbReference type="PATRIC" id="fig|754477.3.peg.2524"/>
<evidence type="ECO:0000313" key="2">
    <source>
        <dbReference type="Proteomes" id="UP000009145"/>
    </source>
</evidence>
<dbReference type="Proteomes" id="UP000009145">
    <property type="component" value="Chromosome"/>
</dbReference>
<dbReference type="OrthoDB" id="5608816at2"/>
<dbReference type="KEGG" id="mec:Q7C_2570"/>
<accession>I1YL98</accession>
<reference evidence="1 2" key="1">
    <citation type="journal article" date="2012" name="J. Bacteriol.">
        <title>Complete genome sequences of Methylophaga sp. strain JAM1 and Methylophaga sp. strain JAM7.</title>
        <authorList>
            <person name="Villeneuve C."/>
            <person name="Martineau C."/>
            <person name="Mauffrey F."/>
            <person name="Villemur R."/>
        </authorList>
    </citation>
    <scope>NUCLEOTIDE SEQUENCE [LARGE SCALE GENOMIC DNA]</scope>
    <source>
        <strain evidence="1 2">JAM7</strain>
    </source>
</reference>
<dbReference type="HOGENOM" id="CLU_1729255_0_0_6"/>
<proteinExistence type="predicted"/>
<gene>
    <name evidence="1" type="ordered locus">Q7C_2570</name>
</gene>
<sequence>MANHQLETSIVVLARQRLKALKVALAGREADLNQVQNVFHQLTGLTSLRFVENHGLSDATVDELILLDNLAILNVQYAHPEAIEKFSTESQELSRYLDMPAKALLDLIFKEGARFSNPEAVSVALHRGLISDLHHESAAYARLAEQEQRRKLRLAKEGDKQ</sequence>
<keyword evidence="2" id="KW-1185">Reference proteome</keyword>
<evidence type="ECO:0000313" key="1">
    <source>
        <dbReference type="EMBL" id="AFJ03691.1"/>
    </source>
</evidence>
<organism evidence="1 2">
    <name type="scientific">Methylophaga frappieri (strain ATCC BAA-2434 / DSM 25690 / JAM7)</name>
    <dbReference type="NCBI Taxonomy" id="754477"/>
    <lineage>
        <taxon>Bacteria</taxon>
        <taxon>Pseudomonadati</taxon>
        <taxon>Pseudomonadota</taxon>
        <taxon>Gammaproteobacteria</taxon>
        <taxon>Thiotrichales</taxon>
        <taxon>Piscirickettsiaceae</taxon>
        <taxon>Methylophaga</taxon>
    </lineage>
</organism>
<name>I1YL98_METFJ</name>
<dbReference type="STRING" id="754477.Q7C_2570"/>